<evidence type="ECO:0000256" key="1">
    <source>
        <dbReference type="SAM" id="Phobius"/>
    </source>
</evidence>
<comment type="caution">
    <text evidence="2">The sequence shown here is derived from an EMBL/GenBank/DDBJ whole genome shotgun (WGS) entry which is preliminary data.</text>
</comment>
<dbReference type="Proteomes" id="UP000248326">
    <property type="component" value="Unassembled WGS sequence"/>
</dbReference>
<gene>
    <name evidence="2" type="ORF">DES52_101153</name>
</gene>
<name>A0A318SAG8_9DEIO</name>
<sequence>MIRRRRARFRATFRKMALHWGVRVVLFLQVVVLLALAAYVVLLQLENPVRVMLPLPGGNTSMPLGLVLGGGLLIGAAYTAFLFLPAMLRAASLRRQEQARRREAETKLGAALQAKLAATPPTLSVAESADSQEGA</sequence>
<reference evidence="2 3" key="1">
    <citation type="submission" date="2018-06" db="EMBL/GenBank/DDBJ databases">
        <title>Genomic Encyclopedia of Type Strains, Phase IV (KMG-IV): sequencing the most valuable type-strain genomes for metagenomic binning, comparative biology and taxonomic classification.</title>
        <authorList>
            <person name="Goeker M."/>
        </authorList>
    </citation>
    <scope>NUCLEOTIDE SEQUENCE [LARGE SCALE GENOMIC DNA]</scope>
    <source>
        <strain evidence="2 3">DSM 18048</strain>
    </source>
</reference>
<accession>A0A318SAG8</accession>
<keyword evidence="3" id="KW-1185">Reference proteome</keyword>
<protein>
    <submittedName>
        <fullName evidence="2">Uncharacterized protein DUF1049</fullName>
    </submittedName>
</protein>
<organism evidence="2 3">
    <name type="scientific">Deinococcus yavapaiensis KR-236</name>
    <dbReference type="NCBI Taxonomy" id="694435"/>
    <lineage>
        <taxon>Bacteria</taxon>
        <taxon>Thermotogati</taxon>
        <taxon>Deinococcota</taxon>
        <taxon>Deinococci</taxon>
        <taxon>Deinococcales</taxon>
        <taxon>Deinococcaceae</taxon>
        <taxon>Deinococcus</taxon>
    </lineage>
</organism>
<dbReference type="EMBL" id="QJSX01000001">
    <property type="protein sequence ID" value="PYE56349.1"/>
    <property type="molecule type" value="Genomic_DNA"/>
</dbReference>
<feature type="transmembrane region" description="Helical" evidence="1">
    <location>
        <begin position="62"/>
        <end position="88"/>
    </location>
</feature>
<keyword evidence="1" id="KW-1133">Transmembrane helix</keyword>
<dbReference type="AlphaFoldDB" id="A0A318SAG8"/>
<evidence type="ECO:0000313" key="2">
    <source>
        <dbReference type="EMBL" id="PYE56349.1"/>
    </source>
</evidence>
<keyword evidence="1" id="KW-0812">Transmembrane</keyword>
<evidence type="ECO:0000313" key="3">
    <source>
        <dbReference type="Proteomes" id="UP000248326"/>
    </source>
</evidence>
<keyword evidence="1" id="KW-0472">Membrane</keyword>
<proteinExistence type="predicted"/>
<feature type="transmembrane region" description="Helical" evidence="1">
    <location>
        <begin position="20"/>
        <end position="42"/>
    </location>
</feature>